<dbReference type="EMBL" id="JAHMHR010000010">
    <property type="protein sequence ID" value="KAK1688840.1"/>
    <property type="molecule type" value="Genomic_DNA"/>
</dbReference>
<dbReference type="Proteomes" id="UP001224890">
    <property type="component" value="Unassembled WGS sequence"/>
</dbReference>
<comment type="caution">
    <text evidence="1">The sequence shown here is derived from an EMBL/GenBank/DDBJ whole genome shotgun (WGS) entry which is preliminary data.</text>
</comment>
<reference evidence="1" key="1">
    <citation type="submission" date="2021-06" db="EMBL/GenBank/DDBJ databases">
        <title>Comparative genomics, transcriptomics and evolutionary studies reveal genomic signatures of adaptation to plant cell wall in hemibiotrophic fungi.</title>
        <authorList>
            <consortium name="DOE Joint Genome Institute"/>
            <person name="Baroncelli R."/>
            <person name="Diaz J.F."/>
            <person name="Benocci T."/>
            <person name="Peng M."/>
            <person name="Battaglia E."/>
            <person name="Haridas S."/>
            <person name="Andreopoulos W."/>
            <person name="Labutti K."/>
            <person name="Pangilinan J."/>
            <person name="Floch G.L."/>
            <person name="Makela M.R."/>
            <person name="Henrissat B."/>
            <person name="Grigoriev I.V."/>
            <person name="Crouch J.A."/>
            <person name="De Vries R.P."/>
            <person name="Sukno S.A."/>
            <person name="Thon M.R."/>
        </authorList>
    </citation>
    <scope>NUCLEOTIDE SEQUENCE</scope>
    <source>
        <strain evidence="1">CBS 193.32</strain>
    </source>
</reference>
<gene>
    <name evidence="1" type="ORF">BDP55DRAFT_31995</name>
</gene>
<dbReference type="RefSeq" id="XP_060432535.1">
    <property type="nucleotide sequence ID" value="XM_060566759.1"/>
</dbReference>
<sequence length="294" mass="32317">MERCFASFLETLKDGSPLQTPRYGRCFATASSLQLFPSPHRQQQLQQIGNPGTALWSCRDSESGPLPAQCGATFNSSVVWSVWCELAKKEGPRNGMCILAGSWSTTTTELSKLPGLLSSSPVRKRDWEGEGIMDGARGAAAALANAWPHAFLSYGSRTVPANHRPRGSAPATSYYAAGRWDQTGGLPGVRERESTNVRLRTWDGFSPGPPSLCPLRQRRGELLQDLPLPRLVGVVGSTWHEHQRTVTHYPMFVALLPLPLPQDLSCPFGFPSPSQSSRHLLLSLQWLQQPDRET</sequence>
<protein>
    <submittedName>
        <fullName evidence="1">Uncharacterized protein</fullName>
    </submittedName>
</protein>
<name>A0AAJ0EWJ8_9PEZI</name>
<proteinExistence type="predicted"/>
<dbReference type="AlphaFoldDB" id="A0AAJ0EWJ8"/>
<accession>A0AAJ0EWJ8</accession>
<organism evidence="1 2">
    <name type="scientific">Colletotrichum godetiae</name>
    <dbReference type="NCBI Taxonomy" id="1209918"/>
    <lineage>
        <taxon>Eukaryota</taxon>
        <taxon>Fungi</taxon>
        <taxon>Dikarya</taxon>
        <taxon>Ascomycota</taxon>
        <taxon>Pezizomycotina</taxon>
        <taxon>Sordariomycetes</taxon>
        <taxon>Hypocreomycetidae</taxon>
        <taxon>Glomerellales</taxon>
        <taxon>Glomerellaceae</taxon>
        <taxon>Colletotrichum</taxon>
        <taxon>Colletotrichum acutatum species complex</taxon>
    </lineage>
</organism>
<evidence type="ECO:0000313" key="2">
    <source>
        <dbReference type="Proteomes" id="UP001224890"/>
    </source>
</evidence>
<keyword evidence="2" id="KW-1185">Reference proteome</keyword>
<evidence type="ECO:0000313" key="1">
    <source>
        <dbReference type="EMBL" id="KAK1688840.1"/>
    </source>
</evidence>
<dbReference type="GeneID" id="85451285"/>